<evidence type="ECO:0000313" key="7">
    <source>
        <dbReference type="EnsemblMetazoa" id="G16532.1:cds"/>
    </source>
</evidence>
<keyword evidence="8" id="KW-1185">Reference proteome</keyword>
<organism evidence="7 8">
    <name type="scientific">Magallana gigas</name>
    <name type="common">Pacific oyster</name>
    <name type="synonym">Crassostrea gigas</name>
    <dbReference type="NCBI Taxonomy" id="29159"/>
    <lineage>
        <taxon>Eukaryota</taxon>
        <taxon>Metazoa</taxon>
        <taxon>Spiralia</taxon>
        <taxon>Lophotrochozoa</taxon>
        <taxon>Mollusca</taxon>
        <taxon>Bivalvia</taxon>
        <taxon>Autobranchia</taxon>
        <taxon>Pteriomorphia</taxon>
        <taxon>Ostreida</taxon>
        <taxon>Ostreoidea</taxon>
        <taxon>Ostreidae</taxon>
        <taxon>Magallana</taxon>
    </lineage>
</organism>
<accession>A0A8W8J0R9</accession>
<dbReference type="AlphaFoldDB" id="A0A8W8J0R9"/>
<dbReference type="OMA" id="RIDQMEL"/>
<comment type="subcellular location">
    <subcellularLocation>
        <location evidence="1">Secreted</location>
    </subcellularLocation>
</comment>
<dbReference type="InterPro" id="IPR001073">
    <property type="entry name" value="C1q_dom"/>
</dbReference>
<keyword evidence="3 5" id="KW-0732">Signal</keyword>
<evidence type="ECO:0000259" key="6">
    <source>
        <dbReference type="PROSITE" id="PS50871"/>
    </source>
</evidence>
<dbReference type="SMART" id="SM00110">
    <property type="entry name" value="C1Q"/>
    <property type="match status" value="1"/>
</dbReference>
<proteinExistence type="predicted"/>
<evidence type="ECO:0000256" key="2">
    <source>
        <dbReference type="ARBA" id="ARBA00022525"/>
    </source>
</evidence>
<dbReference type="Gene3D" id="2.60.120.40">
    <property type="match status" value="1"/>
</dbReference>
<keyword evidence="2" id="KW-0964">Secreted</keyword>
<dbReference type="SUPFAM" id="SSF49842">
    <property type="entry name" value="TNF-like"/>
    <property type="match status" value="1"/>
</dbReference>
<dbReference type="PANTHER" id="PTHR22923:SF116">
    <property type="entry name" value="C1Q DOMAIN-CONTAINING PROTEIN"/>
    <property type="match status" value="1"/>
</dbReference>
<reference evidence="7" key="1">
    <citation type="submission" date="2022-08" db="UniProtKB">
        <authorList>
            <consortium name="EnsemblMetazoa"/>
        </authorList>
    </citation>
    <scope>IDENTIFICATION</scope>
    <source>
        <strain evidence="7">05x7-T-G4-1.051#20</strain>
    </source>
</reference>
<evidence type="ECO:0000313" key="8">
    <source>
        <dbReference type="Proteomes" id="UP000005408"/>
    </source>
</evidence>
<evidence type="ECO:0000256" key="4">
    <source>
        <dbReference type="SAM" id="MobiDB-lite"/>
    </source>
</evidence>
<dbReference type="PRINTS" id="PR00007">
    <property type="entry name" value="COMPLEMNTC1Q"/>
</dbReference>
<feature type="chain" id="PRO_5036464668" description="C1q domain-containing protein" evidence="5">
    <location>
        <begin position="24"/>
        <end position="292"/>
    </location>
</feature>
<dbReference type="PROSITE" id="PS50871">
    <property type="entry name" value="C1Q"/>
    <property type="match status" value="1"/>
</dbReference>
<dbReference type="InterPro" id="IPR008983">
    <property type="entry name" value="Tumour_necrosis_fac-like_dom"/>
</dbReference>
<dbReference type="Pfam" id="PF00386">
    <property type="entry name" value="C1q"/>
    <property type="match status" value="1"/>
</dbReference>
<dbReference type="PANTHER" id="PTHR22923">
    <property type="entry name" value="CEREBELLIN-RELATED"/>
    <property type="match status" value="1"/>
</dbReference>
<dbReference type="InterPro" id="IPR050822">
    <property type="entry name" value="Cerebellin_Synaptic_Org"/>
</dbReference>
<evidence type="ECO:0000256" key="5">
    <source>
        <dbReference type="SAM" id="SignalP"/>
    </source>
</evidence>
<feature type="domain" description="C1q" evidence="6">
    <location>
        <begin position="154"/>
        <end position="292"/>
    </location>
</feature>
<sequence length="292" mass="32831">MGNLSRVGLFCCLLFVEVGVCLSLGDESFLQVLMRKFHEQDEKISAIEANTKLDHKELVNKILRLEEMLKYSDYKQKTLEKTIENMDKIIKELEIRTHTKNEENLIDEHFHGKHEQENSNSKPVADSFYRTTDVGGDQSAAANPMRKRILNGGVYPTHVAFYAYLSQPEKLPGLHHTLIFDTLITNVGASYNHHDGVFTAPVSGVYVFNWNIYSSFNGDIFTELMVNSDKKGGARSDSHTVGEDHNSTHSIIVEISQGDIVFIRTHATISSSGNIISSPTTYQSSFSGWLLK</sequence>
<feature type="signal peptide" evidence="5">
    <location>
        <begin position="1"/>
        <end position="23"/>
    </location>
</feature>
<feature type="region of interest" description="Disordered" evidence="4">
    <location>
        <begin position="109"/>
        <end position="128"/>
    </location>
</feature>
<dbReference type="Proteomes" id="UP000005408">
    <property type="component" value="Unassembled WGS sequence"/>
</dbReference>
<dbReference type="EnsemblMetazoa" id="G16532.1">
    <property type="protein sequence ID" value="G16532.1:cds"/>
    <property type="gene ID" value="G16532"/>
</dbReference>
<protein>
    <recommendedName>
        <fullName evidence="6">C1q domain-containing protein</fullName>
    </recommendedName>
</protein>
<evidence type="ECO:0000256" key="1">
    <source>
        <dbReference type="ARBA" id="ARBA00004613"/>
    </source>
</evidence>
<evidence type="ECO:0000256" key="3">
    <source>
        <dbReference type="ARBA" id="ARBA00022729"/>
    </source>
</evidence>
<dbReference type="OrthoDB" id="6153471at2759"/>
<name>A0A8W8J0R9_MAGGI</name>
<dbReference type="GO" id="GO:0005576">
    <property type="term" value="C:extracellular region"/>
    <property type="evidence" value="ECO:0007669"/>
    <property type="project" value="UniProtKB-SubCell"/>
</dbReference>